<protein>
    <recommendedName>
        <fullName evidence="3">Tc1-like transposase DDE domain-containing protein</fullName>
    </recommendedName>
</protein>
<evidence type="ECO:0000313" key="2">
    <source>
        <dbReference type="Proteomes" id="UP000069935"/>
    </source>
</evidence>
<evidence type="ECO:0008006" key="3">
    <source>
        <dbReference type="Google" id="ProtNLM"/>
    </source>
</evidence>
<keyword evidence="2" id="KW-1185">Reference proteome</keyword>
<proteinExistence type="predicted"/>
<dbReference type="EMBL" id="CP012407">
    <property type="protein sequence ID" value="ALG75660.1"/>
    <property type="molecule type" value="Genomic_DNA"/>
</dbReference>
<organism evidence="1 2">
    <name type="scientific">Azospirillum thiophilum</name>
    <dbReference type="NCBI Taxonomy" id="528244"/>
    <lineage>
        <taxon>Bacteria</taxon>
        <taxon>Pseudomonadati</taxon>
        <taxon>Pseudomonadota</taxon>
        <taxon>Alphaproteobacteria</taxon>
        <taxon>Rhodospirillales</taxon>
        <taxon>Azospirillaceae</taxon>
        <taxon>Azospirillum</taxon>
    </lineage>
</organism>
<dbReference type="GO" id="GO:0003676">
    <property type="term" value="F:nucleic acid binding"/>
    <property type="evidence" value="ECO:0007669"/>
    <property type="project" value="InterPro"/>
</dbReference>
<dbReference type="InterPro" id="IPR036397">
    <property type="entry name" value="RNaseH_sf"/>
</dbReference>
<evidence type="ECO:0000313" key="1">
    <source>
        <dbReference type="EMBL" id="ALG75660.1"/>
    </source>
</evidence>
<dbReference type="KEGG" id="ati:AL072_32635"/>
<sequence>MTPAAQRNCRCTAGWDTSGDLAVPANITLMPLSPYSQELNVIKRLWQFMRNTLLSHRLFIDLDAILDVCCLVWNRILAELGCIGSTCGYPWALQGKI</sequence>
<dbReference type="Proteomes" id="UP000069935">
    <property type="component" value="Chromosome 7"/>
</dbReference>
<reference evidence="1 2" key="2">
    <citation type="journal article" date="2016" name="Genome Announc.">
        <title>Complete Genome Sequence of a Strain of Azospirillum thiophilum Isolated from a Sulfide Spring.</title>
        <authorList>
            <person name="Fomenkov A."/>
            <person name="Vincze T."/>
            <person name="Grabovich M."/>
            <person name="Anton B.P."/>
            <person name="Dubinina G."/>
            <person name="Orlova M."/>
            <person name="Belousova E."/>
            <person name="Roberts R.J."/>
        </authorList>
    </citation>
    <scope>NUCLEOTIDE SEQUENCE [LARGE SCALE GENOMIC DNA]</scope>
    <source>
        <strain evidence="1 2">BV-S</strain>
    </source>
</reference>
<dbReference type="Gene3D" id="3.30.420.10">
    <property type="entry name" value="Ribonuclease H-like superfamily/Ribonuclease H"/>
    <property type="match status" value="1"/>
</dbReference>
<name>A0AAC8W5T3_9PROT</name>
<gene>
    <name evidence="1" type="ORF">AL072_32635</name>
</gene>
<accession>A0AAC8W5T3</accession>
<dbReference type="AlphaFoldDB" id="A0AAC8W5T3"/>
<reference evidence="2" key="1">
    <citation type="submission" date="2015-08" db="EMBL/GenBank/DDBJ databases">
        <title>Complete Genome Sequence of Azospirillum thiophilum BV-S.</title>
        <authorList>
            <person name="Fomenkov A."/>
            <person name="Vincze T."/>
            <person name="Grabovich M."/>
            <person name="Dubinina G."/>
            <person name="Orlova M."/>
            <person name="Belousova E."/>
            <person name="Roberts R.J."/>
        </authorList>
    </citation>
    <scope>NUCLEOTIDE SEQUENCE [LARGE SCALE GENOMIC DNA]</scope>
    <source>
        <strain evidence="2">BV-S</strain>
    </source>
</reference>